<name>A0ABW6VML7_9ACTN</name>
<evidence type="ECO:0000256" key="1">
    <source>
        <dbReference type="SAM" id="Phobius"/>
    </source>
</evidence>
<accession>A0ABW6VML7</accession>
<evidence type="ECO:0000313" key="3">
    <source>
        <dbReference type="Proteomes" id="UP001602287"/>
    </source>
</evidence>
<keyword evidence="1" id="KW-0812">Transmembrane</keyword>
<dbReference type="RefSeq" id="WP_357108127.1">
    <property type="nucleotide sequence ID" value="NZ_JBEXXF010000008.1"/>
</dbReference>
<reference evidence="2 3" key="1">
    <citation type="submission" date="2024-10" db="EMBL/GenBank/DDBJ databases">
        <title>The Natural Products Discovery Center: Release of the First 8490 Sequenced Strains for Exploring Actinobacteria Biosynthetic Diversity.</title>
        <authorList>
            <person name="Kalkreuter E."/>
            <person name="Kautsar S.A."/>
            <person name="Yang D."/>
            <person name="Bader C.D."/>
            <person name="Teijaro C.N."/>
            <person name="Fluegel L."/>
            <person name="Davis C.M."/>
            <person name="Simpson J.R."/>
            <person name="Lauterbach L."/>
            <person name="Steele A.D."/>
            <person name="Gui C."/>
            <person name="Meng S."/>
            <person name="Li G."/>
            <person name="Viehrig K."/>
            <person name="Ye F."/>
            <person name="Su P."/>
            <person name="Kiefer A.F."/>
            <person name="Nichols A."/>
            <person name="Cepeda A.J."/>
            <person name="Yan W."/>
            <person name="Fan B."/>
            <person name="Jiang Y."/>
            <person name="Adhikari A."/>
            <person name="Zheng C.-J."/>
            <person name="Schuster L."/>
            <person name="Cowan T.M."/>
            <person name="Smanski M.J."/>
            <person name="Chevrette M.G."/>
            <person name="De Carvalho L.P.S."/>
            <person name="Shen B."/>
        </authorList>
    </citation>
    <scope>NUCLEOTIDE SEQUENCE [LARGE SCALE GENOMIC DNA]</scope>
    <source>
        <strain evidence="2 3">NPDC000140</strain>
    </source>
</reference>
<dbReference type="EMBL" id="JBIAZM010000002">
    <property type="protein sequence ID" value="MFF5198878.1"/>
    <property type="molecule type" value="Genomic_DNA"/>
</dbReference>
<gene>
    <name evidence="2" type="ORF">ACFY3B_04640</name>
</gene>
<keyword evidence="1" id="KW-1133">Transmembrane helix</keyword>
<keyword evidence="1" id="KW-0472">Membrane</keyword>
<evidence type="ECO:0000313" key="2">
    <source>
        <dbReference type="EMBL" id="MFF5198878.1"/>
    </source>
</evidence>
<keyword evidence="3" id="KW-1185">Reference proteome</keyword>
<sequence>MIRRLRANVAYGLRAIRENPEHGAETVDTIMWIAIFIVVVGGIGMLFRDTVTQYWNSLVITIGF</sequence>
<comment type="caution">
    <text evidence="2">The sequence shown here is derived from an EMBL/GenBank/DDBJ whole genome shotgun (WGS) entry which is preliminary data.</text>
</comment>
<evidence type="ECO:0008006" key="4">
    <source>
        <dbReference type="Google" id="ProtNLM"/>
    </source>
</evidence>
<proteinExistence type="predicted"/>
<feature type="transmembrane region" description="Helical" evidence="1">
    <location>
        <begin position="29"/>
        <end position="47"/>
    </location>
</feature>
<dbReference type="Proteomes" id="UP001602287">
    <property type="component" value="Unassembled WGS sequence"/>
</dbReference>
<protein>
    <recommendedName>
        <fullName evidence="4">Preprotein translocase subunit SecE</fullName>
    </recommendedName>
</protein>
<organism evidence="2 3">
    <name type="scientific">Micromonospora parva</name>
    <dbReference type="NCBI Taxonomy" id="1464048"/>
    <lineage>
        <taxon>Bacteria</taxon>
        <taxon>Bacillati</taxon>
        <taxon>Actinomycetota</taxon>
        <taxon>Actinomycetes</taxon>
        <taxon>Micromonosporales</taxon>
        <taxon>Micromonosporaceae</taxon>
        <taxon>Micromonospora</taxon>
    </lineage>
</organism>